<dbReference type="AlphaFoldDB" id="A0A976X5M1"/>
<evidence type="ECO:0008006" key="4">
    <source>
        <dbReference type="Google" id="ProtNLM"/>
    </source>
</evidence>
<proteinExistence type="predicted"/>
<dbReference type="KEGG" id="lbe:MOO44_08110"/>
<name>A0A976X5M1_9LACO</name>
<reference evidence="2" key="1">
    <citation type="journal article" date="2022" name="Int. J. Syst. Evol. Microbiol.">
        <title>Apilactobacillus apisilvae sp. nov., Nicolia spurrieriana gen. nov. sp. nov., Bombilactobacillus folatiphilus sp. nov. and Bombilactobacillus thymidiniphilus sp. nov., four new lactic acid bacterial isolates from stingless bees Tetragonula carbonaria and Austroplebeia australis.</title>
        <authorList>
            <person name="Oliphant S.A."/>
            <person name="Watson-Haigh N.S."/>
            <person name="Sumby K.M."/>
            <person name="Gardner J."/>
            <person name="Groom S."/>
            <person name="Jiranek V."/>
        </authorList>
    </citation>
    <scope>NUCLEOTIDE SEQUENCE</scope>
    <source>
        <strain evidence="2">SGEP1_A5</strain>
    </source>
</reference>
<organism evidence="2 3">
    <name type="scientific">Nicoliella spurrieriana</name>
    <dbReference type="NCBI Taxonomy" id="2925830"/>
    <lineage>
        <taxon>Bacteria</taxon>
        <taxon>Bacillati</taxon>
        <taxon>Bacillota</taxon>
        <taxon>Bacilli</taxon>
        <taxon>Lactobacillales</taxon>
        <taxon>Lactobacillaceae</taxon>
        <taxon>Nicoliella</taxon>
    </lineage>
</organism>
<keyword evidence="1" id="KW-1133">Transmembrane helix</keyword>
<keyword evidence="1" id="KW-0472">Membrane</keyword>
<gene>
    <name evidence="2" type="ORF">MOO44_08110</name>
</gene>
<keyword evidence="1" id="KW-0812">Transmembrane</keyword>
<dbReference type="EMBL" id="CP093361">
    <property type="protein sequence ID" value="UQS86819.1"/>
    <property type="molecule type" value="Genomic_DNA"/>
</dbReference>
<sequence length="95" mass="10694">MLVVVLTIIFAAIMLGVGAFLFTHQNKPFLVFHPESIPGLRLVVKVFGGLFMACGLVFLVILFLDNDQLLFWMLIIACFIVIAFQITIARYFGKK</sequence>
<evidence type="ECO:0000313" key="3">
    <source>
        <dbReference type="Proteomes" id="UP000831181"/>
    </source>
</evidence>
<dbReference type="RefSeq" id="WP_260116622.1">
    <property type="nucleotide sequence ID" value="NZ_CP093361.1"/>
</dbReference>
<keyword evidence="3" id="KW-1185">Reference proteome</keyword>
<protein>
    <recommendedName>
        <fullName evidence="4">DUF3784 domain-containing protein</fullName>
    </recommendedName>
</protein>
<accession>A0A976X5M1</accession>
<dbReference type="Proteomes" id="UP000831181">
    <property type="component" value="Chromosome"/>
</dbReference>
<feature type="transmembrane region" description="Helical" evidence="1">
    <location>
        <begin position="42"/>
        <end position="64"/>
    </location>
</feature>
<feature type="transmembrane region" description="Helical" evidence="1">
    <location>
        <begin position="70"/>
        <end position="92"/>
    </location>
</feature>
<feature type="transmembrane region" description="Helical" evidence="1">
    <location>
        <begin position="6"/>
        <end position="22"/>
    </location>
</feature>
<evidence type="ECO:0000313" key="2">
    <source>
        <dbReference type="EMBL" id="UQS86819.1"/>
    </source>
</evidence>
<evidence type="ECO:0000256" key="1">
    <source>
        <dbReference type="SAM" id="Phobius"/>
    </source>
</evidence>